<evidence type="ECO:0000256" key="20">
    <source>
        <dbReference type="ARBA" id="ARBA00023212"/>
    </source>
</evidence>
<keyword evidence="19" id="KW-0472">Membrane</keyword>
<dbReference type="GO" id="GO:0046872">
    <property type="term" value="F:metal ion binding"/>
    <property type="evidence" value="ECO:0007669"/>
    <property type="project" value="UniProtKB-KW"/>
</dbReference>
<evidence type="ECO:0000256" key="11">
    <source>
        <dbReference type="ARBA" id="ARBA00022553"/>
    </source>
</evidence>
<evidence type="ECO:0000256" key="18">
    <source>
        <dbReference type="ARBA" id="ARBA00023134"/>
    </source>
</evidence>
<keyword evidence="17" id="KW-0072">Autophagy</keyword>
<dbReference type="SUPFAM" id="SSF52540">
    <property type="entry name" value="P-loop containing nucleoside triphosphate hydrolases"/>
    <property type="match status" value="1"/>
</dbReference>
<evidence type="ECO:0000256" key="3">
    <source>
        <dbReference type="ARBA" id="ARBA00004514"/>
    </source>
</evidence>
<dbReference type="GO" id="GO:0048471">
    <property type="term" value="C:perinuclear region of cytoplasm"/>
    <property type="evidence" value="ECO:0007669"/>
    <property type="project" value="UniProtKB-SubCell"/>
</dbReference>
<keyword evidence="9" id="KW-0813">Transport</keyword>
<keyword evidence="18" id="KW-0342">GTP-binding</keyword>
<evidence type="ECO:0000256" key="26">
    <source>
        <dbReference type="ARBA" id="ARBA00093319"/>
    </source>
</evidence>
<evidence type="ECO:0000256" key="6">
    <source>
        <dbReference type="ARBA" id="ARBA00004652"/>
    </source>
</evidence>
<keyword evidence="30" id="KW-1185">Reference proteome</keyword>
<comment type="function">
    <text evidence="26">The small GTPases Rab are key regulators of intracellular membrane trafficking, from the formation of transport vesicles to their fusion with membranes. Rabs cycle between an inactive GDP-bound form and an active GTP-bound form that is able to recruit to membranes different sets of downstream effectors directly responsible for vesicle formation, movement, tethering and fusion. RAB24 is an atypical RAB protein that presents low GTPase activity and thereby exists predominantly in the GTP-bound active state. RAB24 is required for the clearance of late autophagic vacuoles under basal conditions. It is not needed for starvation-induced autophagy. Involved in the modulation of meiotic apparatus assembly and meiotic progression during oocyte maturation, possibly through regulation of kinetochore-microtubule interaction.</text>
</comment>
<name>A0AAD9P8U7_RIDPI</name>
<evidence type="ECO:0000256" key="19">
    <source>
        <dbReference type="ARBA" id="ARBA00023136"/>
    </source>
</evidence>
<dbReference type="EMBL" id="JAODUO010000084">
    <property type="protein sequence ID" value="KAK2190280.1"/>
    <property type="molecule type" value="Genomic_DNA"/>
</dbReference>
<evidence type="ECO:0000313" key="29">
    <source>
        <dbReference type="EMBL" id="KAK2190280.1"/>
    </source>
</evidence>
<dbReference type="Gene3D" id="3.40.50.300">
    <property type="entry name" value="P-loop containing nucleotide triphosphate hydrolases"/>
    <property type="match status" value="1"/>
</dbReference>
<dbReference type="FunFam" id="3.40.50.300:FF:000799">
    <property type="entry name" value="ras-related protein Rab-24 isoform X1"/>
    <property type="match status" value="1"/>
</dbReference>
<keyword evidence="13" id="KW-0547">Nucleotide-binding</keyword>
<comment type="subcellular location">
    <subcellularLocation>
        <location evidence="2">Cytoplasm</location>
        <location evidence="2">Cytoskeleton</location>
        <location evidence="2">Spindle</location>
    </subcellularLocation>
    <subcellularLocation>
        <location evidence="3">Cytoplasm</location>
        <location evidence="3">Cytosol</location>
    </subcellularLocation>
    <subcellularLocation>
        <location evidence="4">Cytoplasm</location>
        <location evidence="4">Perinuclear region</location>
    </subcellularLocation>
    <subcellularLocation>
        <location evidence="6">Cytoplasmic vesicle</location>
        <location evidence="6">Autophagosome membrane</location>
    </subcellularLocation>
    <subcellularLocation>
        <location evidence="5">Membrane</location>
        <topology evidence="5">Lipid-anchor</topology>
    </subcellularLocation>
</comment>
<dbReference type="PRINTS" id="PR00449">
    <property type="entry name" value="RASTRNSFRMNG"/>
</dbReference>
<dbReference type="GO" id="GO:0005819">
    <property type="term" value="C:spindle"/>
    <property type="evidence" value="ECO:0007669"/>
    <property type="project" value="UniProtKB-SubCell"/>
</dbReference>
<keyword evidence="22" id="KW-0636">Prenylation</keyword>
<evidence type="ECO:0000313" key="30">
    <source>
        <dbReference type="Proteomes" id="UP001209878"/>
    </source>
</evidence>
<sequence>MTMGGRVDMKVVMLGREAGGKTSLVQRYLYDRFSGNLPYQATIGAAFGAKTVNVNGKLLTMGIWDTAGSERYEAMSRIYYRGACAAIICYDLTDDQSLEKAQFWVNELKQNEENCKIYLCGTKKDLVTGDNRNRRRVDYFSVTDYATEIGAEVYETSSKTGEQVSKYS</sequence>
<dbReference type="InterPro" id="IPR005225">
    <property type="entry name" value="Small_GTP-bd"/>
</dbReference>
<evidence type="ECO:0000256" key="4">
    <source>
        <dbReference type="ARBA" id="ARBA00004556"/>
    </source>
</evidence>
<keyword evidence="23" id="KW-0968">Cytoplasmic vesicle</keyword>
<dbReference type="GO" id="GO:0005829">
    <property type="term" value="C:cytosol"/>
    <property type="evidence" value="ECO:0007669"/>
    <property type="project" value="UniProtKB-SubCell"/>
</dbReference>
<evidence type="ECO:0000256" key="9">
    <source>
        <dbReference type="ARBA" id="ARBA00022448"/>
    </source>
</evidence>
<dbReference type="GO" id="GO:0031410">
    <property type="term" value="C:cytoplasmic vesicle"/>
    <property type="evidence" value="ECO:0007669"/>
    <property type="project" value="UniProtKB-KW"/>
</dbReference>
<dbReference type="EC" id="3.6.5.2" evidence="8"/>
<dbReference type="EMBL" id="JAODUO010008443">
    <property type="protein sequence ID" value="KAK2138166.1"/>
    <property type="molecule type" value="Genomic_DNA"/>
</dbReference>
<evidence type="ECO:0000256" key="14">
    <source>
        <dbReference type="ARBA" id="ARBA00022801"/>
    </source>
</evidence>
<keyword evidence="16" id="KW-0653">Protein transport</keyword>
<evidence type="ECO:0000256" key="1">
    <source>
        <dbReference type="ARBA" id="ARBA00001946"/>
    </source>
</evidence>
<evidence type="ECO:0000256" key="25">
    <source>
        <dbReference type="ARBA" id="ARBA00067822"/>
    </source>
</evidence>
<evidence type="ECO:0000256" key="16">
    <source>
        <dbReference type="ARBA" id="ARBA00022927"/>
    </source>
</evidence>
<dbReference type="GO" id="GO:0015031">
    <property type="term" value="P:protein transport"/>
    <property type="evidence" value="ECO:0007669"/>
    <property type="project" value="UniProtKB-KW"/>
</dbReference>
<keyword evidence="15" id="KW-0460">Magnesium</keyword>
<keyword evidence="20" id="KW-0206">Cytoskeleton</keyword>
<dbReference type="AlphaFoldDB" id="A0AAD9P8U7"/>
<keyword evidence="21" id="KW-0449">Lipoprotein</keyword>
<evidence type="ECO:0000256" key="17">
    <source>
        <dbReference type="ARBA" id="ARBA00023006"/>
    </source>
</evidence>
<dbReference type="GO" id="GO:0003925">
    <property type="term" value="F:G protein activity"/>
    <property type="evidence" value="ECO:0007669"/>
    <property type="project" value="UniProtKB-EC"/>
</dbReference>
<comment type="caution">
    <text evidence="29">The sequence shown here is derived from an EMBL/GenBank/DDBJ whole genome shotgun (WGS) entry which is preliminary data.</text>
</comment>
<evidence type="ECO:0000256" key="10">
    <source>
        <dbReference type="ARBA" id="ARBA00022490"/>
    </source>
</evidence>
<evidence type="ECO:0000256" key="21">
    <source>
        <dbReference type="ARBA" id="ARBA00023288"/>
    </source>
</evidence>
<evidence type="ECO:0000256" key="2">
    <source>
        <dbReference type="ARBA" id="ARBA00004186"/>
    </source>
</evidence>
<keyword evidence="12" id="KW-0479">Metal-binding</keyword>
<evidence type="ECO:0000256" key="15">
    <source>
        <dbReference type="ARBA" id="ARBA00022842"/>
    </source>
</evidence>
<evidence type="ECO:0000256" key="22">
    <source>
        <dbReference type="ARBA" id="ARBA00023289"/>
    </source>
</evidence>
<proteinExistence type="inferred from homology"/>
<dbReference type="GO" id="GO:0006914">
    <property type="term" value="P:autophagy"/>
    <property type="evidence" value="ECO:0007669"/>
    <property type="project" value="UniProtKB-KW"/>
</dbReference>
<dbReference type="InterPro" id="IPR001806">
    <property type="entry name" value="Small_GTPase"/>
</dbReference>
<reference evidence="29" key="1">
    <citation type="journal article" date="2023" name="Mol. Biol. Evol.">
        <title>Third-Generation Sequencing Reveals the Adaptive Role of the Epigenome in Three Deep-Sea Polychaetes.</title>
        <authorList>
            <person name="Perez M."/>
            <person name="Aroh O."/>
            <person name="Sun Y."/>
            <person name="Lan Y."/>
            <person name="Juniper S.K."/>
            <person name="Young C.R."/>
            <person name="Angers B."/>
            <person name="Qian P.Y."/>
        </authorList>
    </citation>
    <scope>NUCLEOTIDE SEQUENCE</scope>
    <source>
        <strain evidence="29">R07B-5</strain>
    </source>
</reference>
<dbReference type="SMART" id="SM00175">
    <property type="entry name" value="RAB"/>
    <property type="match status" value="1"/>
</dbReference>
<dbReference type="PANTHER" id="PTHR47978">
    <property type="match status" value="1"/>
</dbReference>
<dbReference type="InterPro" id="IPR027417">
    <property type="entry name" value="P-loop_NTPase"/>
</dbReference>
<dbReference type="GO" id="GO:0005525">
    <property type="term" value="F:GTP binding"/>
    <property type="evidence" value="ECO:0007669"/>
    <property type="project" value="UniProtKB-KW"/>
</dbReference>
<organism evidence="29 30">
    <name type="scientific">Ridgeia piscesae</name>
    <name type="common">Tubeworm</name>
    <dbReference type="NCBI Taxonomy" id="27915"/>
    <lineage>
        <taxon>Eukaryota</taxon>
        <taxon>Metazoa</taxon>
        <taxon>Spiralia</taxon>
        <taxon>Lophotrochozoa</taxon>
        <taxon>Annelida</taxon>
        <taxon>Polychaeta</taxon>
        <taxon>Sedentaria</taxon>
        <taxon>Canalipalpata</taxon>
        <taxon>Sabellida</taxon>
        <taxon>Siboglinidae</taxon>
        <taxon>Ridgeia</taxon>
    </lineage>
</organism>
<comment type="subunit">
    <text evidence="27">Interacts with ZFYVE20. Does not interact with the GDP dissociation inhibitors ARHGDIA and ARHGDIB.</text>
</comment>
<dbReference type="PROSITE" id="PS51421">
    <property type="entry name" value="RAS"/>
    <property type="match status" value="1"/>
</dbReference>
<accession>A0AAD9P8U7</accession>
<protein>
    <recommendedName>
        <fullName evidence="25">Ras-related protein Rab-24</fullName>
        <ecNumber evidence="8">3.6.5.2</ecNumber>
    </recommendedName>
</protein>
<keyword evidence="10" id="KW-0963">Cytoplasm</keyword>
<evidence type="ECO:0000256" key="8">
    <source>
        <dbReference type="ARBA" id="ARBA00011984"/>
    </source>
</evidence>
<keyword evidence="11" id="KW-0597">Phosphoprotein</keyword>
<evidence type="ECO:0000256" key="23">
    <source>
        <dbReference type="ARBA" id="ARBA00023329"/>
    </source>
</evidence>
<evidence type="ECO:0000256" key="27">
    <source>
        <dbReference type="ARBA" id="ARBA00093500"/>
    </source>
</evidence>
<dbReference type="SMART" id="SM00174">
    <property type="entry name" value="RHO"/>
    <property type="match status" value="1"/>
</dbReference>
<evidence type="ECO:0000256" key="24">
    <source>
        <dbReference type="ARBA" id="ARBA00047660"/>
    </source>
</evidence>
<comment type="similarity">
    <text evidence="7">Belongs to the small GTPase superfamily. Rab family.</text>
</comment>
<comment type="catalytic activity">
    <reaction evidence="24">
        <text>GTP + H2O = GDP + phosphate + H(+)</text>
        <dbReference type="Rhea" id="RHEA:19669"/>
        <dbReference type="ChEBI" id="CHEBI:15377"/>
        <dbReference type="ChEBI" id="CHEBI:15378"/>
        <dbReference type="ChEBI" id="CHEBI:37565"/>
        <dbReference type="ChEBI" id="CHEBI:43474"/>
        <dbReference type="ChEBI" id="CHEBI:58189"/>
        <dbReference type="EC" id="3.6.5.2"/>
    </reaction>
    <physiologicalReaction direction="left-to-right" evidence="24">
        <dbReference type="Rhea" id="RHEA:19670"/>
    </physiologicalReaction>
</comment>
<dbReference type="GO" id="GO:0000421">
    <property type="term" value="C:autophagosome membrane"/>
    <property type="evidence" value="ECO:0007669"/>
    <property type="project" value="UniProtKB-SubCell"/>
</dbReference>
<evidence type="ECO:0000256" key="7">
    <source>
        <dbReference type="ARBA" id="ARBA00006270"/>
    </source>
</evidence>
<evidence type="ECO:0000256" key="12">
    <source>
        <dbReference type="ARBA" id="ARBA00022723"/>
    </source>
</evidence>
<gene>
    <name evidence="29" type="ORF">NP493_79g02025</name>
    <name evidence="28" type="ORF">NP493_8456g00003</name>
</gene>
<dbReference type="PROSITE" id="PS51419">
    <property type="entry name" value="RAB"/>
    <property type="match status" value="1"/>
</dbReference>
<evidence type="ECO:0000256" key="13">
    <source>
        <dbReference type="ARBA" id="ARBA00022741"/>
    </source>
</evidence>
<comment type="cofactor">
    <cofactor evidence="1">
        <name>Mg(2+)</name>
        <dbReference type="ChEBI" id="CHEBI:18420"/>
    </cofactor>
</comment>
<dbReference type="Pfam" id="PF00071">
    <property type="entry name" value="Ras"/>
    <property type="match status" value="1"/>
</dbReference>
<dbReference type="SMART" id="SM00173">
    <property type="entry name" value="RAS"/>
    <property type="match status" value="1"/>
</dbReference>
<dbReference type="Proteomes" id="UP001209878">
    <property type="component" value="Unassembled WGS sequence"/>
</dbReference>
<dbReference type="NCBIfam" id="TIGR00231">
    <property type="entry name" value="small_GTP"/>
    <property type="match status" value="1"/>
</dbReference>
<evidence type="ECO:0000256" key="5">
    <source>
        <dbReference type="ARBA" id="ARBA00004635"/>
    </source>
</evidence>
<keyword evidence="14" id="KW-0378">Hydrolase</keyword>
<evidence type="ECO:0000313" key="28">
    <source>
        <dbReference type="EMBL" id="KAK2138166.1"/>
    </source>
</evidence>